<reference evidence="1 2" key="1">
    <citation type="journal article" date="2010" name="Stand. Genomic Sci.">
        <title>Complete genome sequence of Spirosoma linguale type strain (1).</title>
        <authorList>
            <person name="Lail K."/>
            <person name="Sikorski J."/>
            <person name="Saunders E."/>
            <person name="Lapidus A."/>
            <person name="Glavina Del Rio T."/>
            <person name="Copeland A."/>
            <person name="Tice H."/>
            <person name="Cheng J.-F."/>
            <person name="Lucas S."/>
            <person name="Nolan M."/>
            <person name="Bruce D."/>
            <person name="Goodwin L."/>
            <person name="Pitluck S."/>
            <person name="Ivanova N."/>
            <person name="Mavromatis K."/>
            <person name="Ovchinnikova G."/>
            <person name="Pati A."/>
            <person name="Chen A."/>
            <person name="Palaniappan K."/>
            <person name="Land M."/>
            <person name="Hauser L."/>
            <person name="Chang Y.-J."/>
            <person name="Jeffries C.D."/>
            <person name="Chain P."/>
            <person name="Brettin T."/>
            <person name="Detter J.C."/>
            <person name="Schuetze A."/>
            <person name="Rohde M."/>
            <person name="Tindall B.J."/>
            <person name="Goeker M."/>
            <person name="Bristow J."/>
            <person name="Eisen J.A."/>
            <person name="Markowitz V."/>
            <person name="Hugenholtz P."/>
            <person name="Kyrpides N.C."/>
            <person name="Klenk H.-P."/>
            <person name="Chen F."/>
        </authorList>
    </citation>
    <scope>NUCLEOTIDE SEQUENCE [LARGE SCALE GENOMIC DNA]</scope>
    <source>
        <strain evidence="2">ATCC 33905 / DSM 74 / LMG 10896 / Claus 1</strain>
    </source>
</reference>
<dbReference type="KEGG" id="sli:Slin_2773"/>
<protein>
    <submittedName>
        <fullName evidence="1">Uncharacterized protein</fullName>
    </submittedName>
</protein>
<evidence type="ECO:0000313" key="2">
    <source>
        <dbReference type="Proteomes" id="UP000002028"/>
    </source>
</evidence>
<organism evidence="1 2">
    <name type="scientific">Spirosoma linguale (strain ATCC 33905 / DSM 74 / LMG 10896 / Claus 1)</name>
    <dbReference type="NCBI Taxonomy" id="504472"/>
    <lineage>
        <taxon>Bacteria</taxon>
        <taxon>Pseudomonadati</taxon>
        <taxon>Bacteroidota</taxon>
        <taxon>Cytophagia</taxon>
        <taxon>Cytophagales</taxon>
        <taxon>Cytophagaceae</taxon>
        <taxon>Spirosoma</taxon>
    </lineage>
</organism>
<proteinExistence type="predicted"/>
<dbReference type="EMBL" id="CP001769">
    <property type="protein sequence ID" value="ADB38788.1"/>
    <property type="molecule type" value="Genomic_DNA"/>
</dbReference>
<sequence>MVNPIDVKRATRIAIAPSVNNAGLYSYRFARAFLQVGNGKCLPVDRGEITLKFSVQILVSVSMGLILLDVLEEYSQRFIDVSWLILINGNEHRQR</sequence>
<evidence type="ECO:0000313" key="1">
    <source>
        <dbReference type="EMBL" id="ADB38788.1"/>
    </source>
</evidence>
<gene>
    <name evidence="1" type="ordered locus">Slin_2773</name>
</gene>
<dbReference type="AlphaFoldDB" id="D2QJ75"/>
<dbReference type="Proteomes" id="UP000002028">
    <property type="component" value="Chromosome"/>
</dbReference>
<keyword evidence="2" id="KW-1185">Reference proteome</keyword>
<name>D2QJ75_SPILD</name>
<accession>D2QJ75</accession>
<dbReference type="HOGENOM" id="CLU_2371358_0_0_10"/>